<feature type="transmembrane region" description="Helical" evidence="8">
    <location>
        <begin position="295"/>
        <end position="320"/>
    </location>
</feature>
<evidence type="ECO:0000256" key="4">
    <source>
        <dbReference type="ARBA" id="ARBA00022840"/>
    </source>
</evidence>
<reference evidence="10 11" key="1">
    <citation type="journal article" date="2007" name="Nature">
        <title>Evolution of genes and genomes on the Drosophila phylogeny.</title>
        <authorList>
            <consortium name="Drosophila 12 Genomes Consortium"/>
            <person name="Clark A.G."/>
            <person name="Eisen M.B."/>
            <person name="Smith D.R."/>
            <person name="Bergman C.M."/>
            <person name="Oliver B."/>
            <person name="Markow T.A."/>
            <person name="Kaufman T.C."/>
            <person name="Kellis M."/>
            <person name="Gelbart W."/>
            <person name="Iyer V.N."/>
            <person name="Pollard D.A."/>
            <person name="Sackton T.B."/>
            <person name="Larracuente A.M."/>
            <person name="Singh N.D."/>
            <person name="Abad J.P."/>
            <person name="Abt D.N."/>
            <person name="Adryan B."/>
            <person name="Aguade M."/>
            <person name="Akashi H."/>
            <person name="Anderson W.W."/>
            <person name="Aquadro C.F."/>
            <person name="Ardell D.H."/>
            <person name="Arguello R."/>
            <person name="Artieri C.G."/>
            <person name="Barbash D.A."/>
            <person name="Barker D."/>
            <person name="Barsanti P."/>
            <person name="Batterham P."/>
            <person name="Batzoglou S."/>
            <person name="Begun D."/>
            <person name="Bhutkar A."/>
            <person name="Blanco E."/>
            <person name="Bosak S.A."/>
            <person name="Bradley R.K."/>
            <person name="Brand A.D."/>
            <person name="Brent M.R."/>
            <person name="Brooks A.N."/>
            <person name="Brown R.H."/>
            <person name="Butlin R.K."/>
            <person name="Caggese C."/>
            <person name="Calvi B.R."/>
            <person name="Bernardo de Carvalho A."/>
            <person name="Caspi A."/>
            <person name="Castrezana S."/>
            <person name="Celniker S.E."/>
            <person name="Chang J.L."/>
            <person name="Chapple C."/>
            <person name="Chatterji S."/>
            <person name="Chinwalla A."/>
            <person name="Civetta A."/>
            <person name="Clifton S.W."/>
            <person name="Comeron J.M."/>
            <person name="Costello J.C."/>
            <person name="Coyne J.A."/>
            <person name="Daub J."/>
            <person name="David R.G."/>
            <person name="Delcher A.L."/>
            <person name="Delehaunty K."/>
            <person name="Do C.B."/>
            <person name="Ebling H."/>
            <person name="Edwards K."/>
            <person name="Eickbush T."/>
            <person name="Evans J.D."/>
            <person name="Filipski A."/>
            <person name="Findeiss S."/>
            <person name="Freyhult E."/>
            <person name="Fulton L."/>
            <person name="Fulton R."/>
            <person name="Garcia A.C."/>
            <person name="Gardiner A."/>
            <person name="Garfield D.A."/>
            <person name="Garvin B.E."/>
            <person name="Gibson G."/>
            <person name="Gilbert D."/>
            <person name="Gnerre S."/>
            <person name="Godfrey J."/>
            <person name="Good R."/>
            <person name="Gotea V."/>
            <person name="Gravely B."/>
            <person name="Greenberg A.J."/>
            <person name="Griffiths-Jones S."/>
            <person name="Gross S."/>
            <person name="Guigo R."/>
            <person name="Gustafson E.A."/>
            <person name="Haerty W."/>
            <person name="Hahn M.W."/>
            <person name="Halligan D.L."/>
            <person name="Halpern A.L."/>
            <person name="Halter G.M."/>
            <person name="Han M.V."/>
            <person name="Heger A."/>
            <person name="Hillier L."/>
            <person name="Hinrichs A.S."/>
            <person name="Holmes I."/>
            <person name="Hoskins R.A."/>
            <person name="Hubisz M.J."/>
            <person name="Hultmark D."/>
            <person name="Huntley M.A."/>
            <person name="Jaffe D.B."/>
            <person name="Jagadeeshan S."/>
            <person name="Jeck W.R."/>
            <person name="Johnson J."/>
            <person name="Jones C.D."/>
            <person name="Jordan W.C."/>
            <person name="Karpen G.H."/>
            <person name="Kataoka E."/>
            <person name="Keightley P.D."/>
            <person name="Kheradpour P."/>
            <person name="Kirkness E.F."/>
            <person name="Koerich L.B."/>
            <person name="Kristiansen K."/>
            <person name="Kudrna D."/>
            <person name="Kulathinal R.J."/>
            <person name="Kumar S."/>
            <person name="Kwok R."/>
            <person name="Lander E."/>
            <person name="Langley C.H."/>
            <person name="Lapoint R."/>
            <person name="Lazzaro B.P."/>
            <person name="Lee S.J."/>
            <person name="Levesque L."/>
            <person name="Li R."/>
            <person name="Lin C.F."/>
            <person name="Lin M.F."/>
            <person name="Lindblad-Toh K."/>
            <person name="Llopart A."/>
            <person name="Long M."/>
            <person name="Low L."/>
            <person name="Lozovsky E."/>
            <person name="Lu J."/>
            <person name="Luo M."/>
            <person name="Machado C.A."/>
            <person name="Makalowski W."/>
            <person name="Marzo M."/>
            <person name="Matsuda M."/>
            <person name="Matzkin L."/>
            <person name="McAllister B."/>
            <person name="McBride C.S."/>
            <person name="McKernan B."/>
            <person name="McKernan K."/>
            <person name="Mendez-Lago M."/>
            <person name="Minx P."/>
            <person name="Mollenhauer M.U."/>
            <person name="Montooth K."/>
            <person name="Mount S.M."/>
            <person name="Mu X."/>
            <person name="Myers E."/>
            <person name="Negre B."/>
            <person name="Newfeld S."/>
            <person name="Nielsen R."/>
            <person name="Noor M.A."/>
            <person name="O'Grady P."/>
            <person name="Pachter L."/>
            <person name="Papaceit M."/>
            <person name="Parisi M.J."/>
            <person name="Parisi M."/>
            <person name="Parts L."/>
            <person name="Pedersen J.S."/>
            <person name="Pesole G."/>
            <person name="Phillippy A.M."/>
            <person name="Ponting C.P."/>
            <person name="Pop M."/>
            <person name="Porcelli D."/>
            <person name="Powell J.R."/>
            <person name="Prohaska S."/>
            <person name="Pruitt K."/>
            <person name="Puig M."/>
            <person name="Quesneville H."/>
            <person name="Ram K.R."/>
            <person name="Rand D."/>
            <person name="Rasmussen M.D."/>
            <person name="Reed L.K."/>
            <person name="Reenan R."/>
            <person name="Reily A."/>
            <person name="Remington K.A."/>
            <person name="Rieger T.T."/>
            <person name="Ritchie M.G."/>
            <person name="Robin C."/>
            <person name="Rogers Y.H."/>
            <person name="Rohde C."/>
            <person name="Rozas J."/>
            <person name="Rubenfield M.J."/>
            <person name="Ruiz A."/>
            <person name="Russo S."/>
            <person name="Salzberg S.L."/>
            <person name="Sanchez-Gracia A."/>
            <person name="Saranga D.J."/>
            <person name="Sato H."/>
            <person name="Schaeffer S.W."/>
            <person name="Schatz M.C."/>
            <person name="Schlenke T."/>
            <person name="Schwartz R."/>
            <person name="Segarra C."/>
            <person name="Singh R.S."/>
            <person name="Sirot L."/>
            <person name="Sirota M."/>
            <person name="Sisneros N.B."/>
            <person name="Smith C.D."/>
            <person name="Smith T.F."/>
            <person name="Spieth J."/>
            <person name="Stage D.E."/>
            <person name="Stark A."/>
            <person name="Stephan W."/>
            <person name="Strausberg R.L."/>
            <person name="Strempel S."/>
            <person name="Sturgill D."/>
            <person name="Sutton G."/>
            <person name="Sutton G.G."/>
            <person name="Tao W."/>
            <person name="Teichmann S."/>
            <person name="Tobari Y.N."/>
            <person name="Tomimura Y."/>
            <person name="Tsolas J.M."/>
            <person name="Valente V.L."/>
            <person name="Venter E."/>
            <person name="Venter J.C."/>
            <person name="Vicario S."/>
            <person name="Vieira F.G."/>
            <person name="Vilella A.J."/>
            <person name="Villasante A."/>
            <person name="Walenz B."/>
            <person name="Wang J."/>
            <person name="Wasserman M."/>
            <person name="Watts T."/>
            <person name="Wilson D."/>
            <person name="Wilson R.K."/>
            <person name="Wing R.A."/>
            <person name="Wolfner M.F."/>
            <person name="Wong A."/>
            <person name="Wong G.K."/>
            <person name="Wu C.I."/>
            <person name="Wu G."/>
            <person name="Yamamoto D."/>
            <person name="Yang H.P."/>
            <person name="Yang S.P."/>
            <person name="Yorke J.A."/>
            <person name="Yoshida K."/>
            <person name="Zdobnov E."/>
            <person name="Zhang P."/>
            <person name="Zhang Y."/>
            <person name="Zimin A.V."/>
            <person name="Baldwin J."/>
            <person name="Abdouelleil A."/>
            <person name="Abdulkadir J."/>
            <person name="Abebe A."/>
            <person name="Abera B."/>
            <person name="Abreu J."/>
            <person name="Acer S.C."/>
            <person name="Aftuck L."/>
            <person name="Alexander A."/>
            <person name="An P."/>
            <person name="Anderson E."/>
            <person name="Anderson S."/>
            <person name="Arachi H."/>
            <person name="Azer M."/>
            <person name="Bachantsang P."/>
            <person name="Barry A."/>
            <person name="Bayul T."/>
            <person name="Berlin A."/>
            <person name="Bessette D."/>
            <person name="Bloom T."/>
            <person name="Blye J."/>
            <person name="Boguslavskiy L."/>
            <person name="Bonnet C."/>
            <person name="Boukhgalter B."/>
            <person name="Bourzgui I."/>
            <person name="Brown A."/>
            <person name="Cahill P."/>
            <person name="Channer S."/>
            <person name="Cheshatsang Y."/>
            <person name="Chuda L."/>
            <person name="Citroen M."/>
            <person name="Collymore A."/>
            <person name="Cooke P."/>
            <person name="Costello M."/>
            <person name="D'Aco K."/>
            <person name="Daza R."/>
            <person name="De Haan G."/>
            <person name="DeGray S."/>
            <person name="DeMaso C."/>
            <person name="Dhargay N."/>
            <person name="Dooley K."/>
            <person name="Dooley E."/>
            <person name="Doricent M."/>
            <person name="Dorje P."/>
            <person name="Dorjee K."/>
            <person name="Dupes A."/>
            <person name="Elong R."/>
            <person name="Falk J."/>
            <person name="Farina A."/>
            <person name="Faro S."/>
            <person name="Ferguson D."/>
            <person name="Fisher S."/>
            <person name="Foley C.D."/>
            <person name="Franke A."/>
            <person name="Friedrich D."/>
            <person name="Gadbois L."/>
            <person name="Gearin G."/>
            <person name="Gearin C.R."/>
            <person name="Giannoukos G."/>
            <person name="Goode T."/>
            <person name="Graham J."/>
            <person name="Grandbois E."/>
            <person name="Grewal S."/>
            <person name="Gyaltsen K."/>
            <person name="Hafez N."/>
            <person name="Hagos B."/>
            <person name="Hall J."/>
            <person name="Henson C."/>
            <person name="Hollinger A."/>
            <person name="Honan T."/>
            <person name="Huard M.D."/>
            <person name="Hughes L."/>
            <person name="Hurhula B."/>
            <person name="Husby M.E."/>
            <person name="Kamat A."/>
            <person name="Kanga B."/>
            <person name="Kashin S."/>
            <person name="Khazanovich D."/>
            <person name="Kisner P."/>
            <person name="Lance K."/>
            <person name="Lara M."/>
            <person name="Lee W."/>
            <person name="Lennon N."/>
            <person name="Letendre F."/>
            <person name="LeVine R."/>
            <person name="Lipovsky A."/>
            <person name="Liu X."/>
            <person name="Liu J."/>
            <person name="Liu S."/>
            <person name="Lokyitsang T."/>
            <person name="Lokyitsang Y."/>
            <person name="Lubonja R."/>
            <person name="Lui A."/>
            <person name="MacDonald P."/>
            <person name="Magnisalis V."/>
            <person name="Maru K."/>
            <person name="Matthews C."/>
            <person name="McCusker W."/>
            <person name="McDonough S."/>
            <person name="Mehta T."/>
            <person name="Meldrim J."/>
            <person name="Meneus L."/>
            <person name="Mihai O."/>
            <person name="Mihalev A."/>
            <person name="Mihova T."/>
            <person name="Mittelman R."/>
            <person name="Mlenga V."/>
            <person name="Montmayeur A."/>
            <person name="Mulrain L."/>
            <person name="Navidi A."/>
            <person name="Naylor J."/>
            <person name="Negash T."/>
            <person name="Nguyen T."/>
            <person name="Nguyen N."/>
            <person name="Nicol R."/>
            <person name="Norbu C."/>
            <person name="Norbu N."/>
            <person name="Novod N."/>
            <person name="O'Neill B."/>
            <person name="Osman S."/>
            <person name="Markiewicz E."/>
            <person name="Oyono O.L."/>
            <person name="Patti C."/>
            <person name="Phunkhang P."/>
            <person name="Pierre F."/>
            <person name="Priest M."/>
            <person name="Raghuraman S."/>
            <person name="Rege F."/>
            <person name="Reyes R."/>
            <person name="Rise C."/>
            <person name="Rogov P."/>
            <person name="Ross K."/>
            <person name="Ryan E."/>
            <person name="Settipalli S."/>
            <person name="Shea T."/>
            <person name="Sherpa N."/>
            <person name="Shi L."/>
            <person name="Shih D."/>
            <person name="Sparrow T."/>
            <person name="Spaulding J."/>
            <person name="Stalker J."/>
            <person name="Stange-Thomann N."/>
            <person name="Stavropoulos S."/>
            <person name="Stone C."/>
            <person name="Strader C."/>
            <person name="Tesfaye S."/>
            <person name="Thomson T."/>
            <person name="Thoulutsang Y."/>
            <person name="Thoulutsang D."/>
            <person name="Topham K."/>
            <person name="Topping I."/>
            <person name="Tsamla T."/>
            <person name="Vassiliev H."/>
            <person name="Vo A."/>
            <person name="Wangchuk T."/>
            <person name="Wangdi T."/>
            <person name="Weiand M."/>
            <person name="Wilkinson J."/>
            <person name="Wilson A."/>
            <person name="Yadav S."/>
            <person name="Young G."/>
            <person name="Yu Q."/>
            <person name="Zembek L."/>
            <person name="Zhong D."/>
            <person name="Zimmer A."/>
            <person name="Zwirko Z."/>
            <person name="Jaffe D.B."/>
            <person name="Alvarez P."/>
            <person name="Brockman W."/>
            <person name="Butler J."/>
            <person name="Chin C."/>
            <person name="Gnerre S."/>
            <person name="Grabherr M."/>
            <person name="Kleber M."/>
            <person name="Mauceli E."/>
            <person name="MacCallum I."/>
        </authorList>
    </citation>
    <scope>NUCLEOTIDE SEQUENCE [LARGE SCALE GENOMIC DNA]</scope>
    <source>
        <strain evidence="11">Tucson 14030-0811.24</strain>
    </source>
</reference>
<feature type="region of interest" description="Disordered" evidence="7">
    <location>
        <begin position="1634"/>
        <end position="1675"/>
    </location>
</feature>
<evidence type="ECO:0000256" key="6">
    <source>
        <dbReference type="ARBA" id="ARBA00023136"/>
    </source>
</evidence>
<dbReference type="SUPFAM" id="SSF52540">
    <property type="entry name" value="P-loop containing nucleoside triphosphate hydrolases"/>
    <property type="match status" value="2"/>
</dbReference>
<evidence type="ECO:0000256" key="8">
    <source>
        <dbReference type="SAM" id="Phobius"/>
    </source>
</evidence>
<accession>B4MSB8</accession>
<protein>
    <recommendedName>
        <fullName evidence="9">ABC transporter domain-containing protein</fullName>
    </recommendedName>
</protein>
<feature type="transmembrane region" description="Helical" evidence="8">
    <location>
        <begin position="1033"/>
        <end position="1053"/>
    </location>
</feature>
<dbReference type="SMART" id="SM00382">
    <property type="entry name" value="AAA"/>
    <property type="match status" value="2"/>
</dbReference>
<dbReference type="HOGENOM" id="CLU_000604_19_1_1"/>
<evidence type="ECO:0000256" key="5">
    <source>
        <dbReference type="ARBA" id="ARBA00022989"/>
    </source>
</evidence>
<feature type="transmembrane region" description="Helical" evidence="8">
    <location>
        <begin position="254"/>
        <end position="275"/>
    </location>
</feature>
<dbReference type="InterPro" id="IPR003439">
    <property type="entry name" value="ABC_transporter-like_ATP-bd"/>
</dbReference>
<dbReference type="PANTHER" id="PTHR19229:SF250">
    <property type="entry name" value="ABC TRANSPORTER DOMAIN-CONTAINING PROTEIN-RELATED"/>
    <property type="match status" value="1"/>
</dbReference>
<dbReference type="GO" id="GO:0005524">
    <property type="term" value="F:ATP binding"/>
    <property type="evidence" value="ECO:0007669"/>
    <property type="project" value="UniProtKB-KW"/>
</dbReference>
<evidence type="ECO:0000259" key="9">
    <source>
        <dbReference type="PROSITE" id="PS50893"/>
    </source>
</evidence>
<keyword evidence="11" id="KW-1185">Reference proteome</keyword>
<dbReference type="GO" id="GO:0005319">
    <property type="term" value="F:lipid transporter activity"/>
    <property type="evidence" value="ECO:0007669"/>
    <property type="project" value="TreeGrafter"/>
</dbReference>
<dbReference type="OrthoDB" id="8061355at2759"/>
<feature type="transmembrane region" description="Helical" evidence="8">
    <location>
        <begin position="1143"/>
        <end position="1162"/>
    </location>
</feature>
<feature type="transmembrane region" description="Helical" evidence="8">
    <location>
        <begin position="1235"/>
        <end position="1256"/>
    </location>
</feature>
<feature type="transmembrane region" description="Helical" evidence="8">
    <location>
        <begin position="390"/>
        <end position="409"/>
    </location>
</feature>
<dbReference type="Proteomes" id="UP000007798">
    <property type="component" value="Unassembled WGS sequence"/>
</dbReference>
<dbReference type="Pfam" id="PF00005">
    <property type="entry name" value="ABC_tran"/>
    <property type="match status" value="2"/>
</dbReference>
<dbReference type="PROSITE" id="PS00211">
    <property type="entry name" value="ABC_TRANSPORTER_1"/>
    <property type="match status" value="1"/>
</dbReference>
<dbReference type="Gene3D" id="3.40.50.300">
    <property type="entry name" value="P-loop containing nucleotide triphosphate hydrolases"/>
    <property type="match status" value="2"/>
</dbReference>
<dbReference type="PROSITE" id="PS50893">
    <property type="entry name" value="ABC_TRANSPORTER_2"/>
    <property type="match status" value="2"/>
</dbReference>
<evidence type="ECO:0000313" key="10">
    <source>
        <dbReference type="EMBL" id="EDW75007.2"/>
    </source>
</evidence>
<dbReference type="InterPro" id="IPR013525">
    <property type="entry name" value="ABC2_TM"/>
</dbReference>
<dbReference type="InterPro" id="IPR017871">
    <property type="entry name" value="ABC_transporter-like_CS"/>
</dbReference>
<gene>
    <name evidence="10" type="primary">Dwil\GK19930</name>
    <name evidence="10" type="ORF">Dwil_GK19930</name>
</gene>
<comment type="subcellular location">
    <subcellularLocation>
        <location evidence="1">Membrane</location>
        <topology evidence="1">Multi-pass membrane protein</topology>
    </subcellularLocation>
</comment>
<dbReference type="InParanoid" id="B4MSB8"/>
<feature type="domain" description="ABC transporter" evidence="9">
    <location>
        <begin position="1305"/>
        <end position="1537"/>
    </location>
</feature>
<evidence type="ECO:0000256" key="7">
    <source>
        <dbReference type="SAM" id="MobiDB-lite"/>
    </source>
</evidence>
<dbReference type="STRING" id="7260.B4MSB8"/>
<evidence type="ECO:0000313" key="11">
    <source>
        <dbReference type="Proteomes" id="UP000007798"/>
    </source>
</evidence>
<feature type="transmembrane region" description="Helical" evidence="8">
    <location>
        <begin position="429"/>
        <end position="450"/>
    </location>
</feature>
<evidence type="ECO:0000256" key="2">
    <source>
        <dbReference type="ARBA" id="ARBA00022692"/>
    </source>
</evidence>
<feature type="transmembrane region" description="Helical" evidence="8">
    <location>
        <begin position="1111"/>
        <end position="1131"/>
    </location>
</feature>
<feature type="transmembrane region" description="Helical" evidence="8">
    <location>
        <begin position="20"/>
        <end position="39"/>
    </location>
</feature>
<keyword evidence="4" id="KW-0067">ATP-binding</keyword>
<feature type="compositionally biased region" description="Polar residues" evidence="7">
    <location>
        <begin position="1645"/>
        <end position="1662"/>
    </location>
</feature>
<dbReference type="InterPro" id="IPR026082">
    <property type="entry name" value="ABCA"/>
</dbReference>
<dbReference type="EMBL" id="CH963851">
    <property type="protein sequence ID" value="EDW75007.2"/>
    <property type="molecule type" value="Genomic_DNA"/>
</dbReference>
<evidence type="ECO:0000256" key="1">
    <source>
        <dbReference type="ARBA" id="ARBA00004141"/>
    </source>
</evidence>
<dbReference type="KEGG" id="dwi:6641485"/>
<sequence>MPATFGLLFKRNVWIELGLWRHTLFETIALVIMLFMILVNPVTHSKRLLYSHSDYEGERSIVSHKLDDINILTSLADSKREKMHYLLAFCPITEFAKEIADAVAKTLELNGTIPFVDADQLQNQFEERNTIAGIEFNNLEQETIPKVLDITIRFPSEFRTLSPFLTENRLWVTRCSGVISATRDKAADNDRHQDIYIREGFLQLQHQIFLEWYHRLRTQYPSAFSEPSVQVHNIRLRVANGGCSQIGFVNGPIFLFNFIYLLPFLNVIRNIASQIEDGVMVHHWHYGYSFKKQWLNIFLVLLMRLLILGLVCLILICIAWSIDKGSFSFVTFLLMVIFIIIFTIELILTAMVVAKLFSNPTNAVLFGLVIWLFNYAAFGIISTRYWDNHGYYVLFILMVFFNSQVAFSMQFFRRYFDDPNQLDSYDFTVLYVTALCCILIYSLLLIMLQWRFPGRLLSRRIMMGKPRKQQEKDNAIMFLGRSPSWQNFEFGDVGSEEMIRLRHVSTTHHDSEKKVLKNISMRVYMGEVYVLLGHIGSGKLTILRLLCGLKYPTRGSVNIRGKEFHEEASESRHYVDYRSTEHGLSRHLTVEQTIDFHVRLKLAPQDADRFNIEKRKWLSILDQHIDNLNIKIEKLSFGMCRLVALCCCLVADTKIIVLEEPTMRLTPSESQLFWSIVSSEKEDRAFVVATYSVDEASQVADRVGILSLGVLEASGTPFFLRAKFSSNVDLVIIKKPHVPDQPITDFMSQFIPYVEPENEIGDTLMYKISGEHRPRLQKLLIHLENERKMLGIENVRVVGSEMSDIYMKLVTSFRLQQQIIPDVTQTFKYQVVSKKELRKQQMRAMCYKKMVHTAPNVWPVIMIFTSFILIVIIARLCVVLDVPNIRNNTIHIGFRGNVNFMDNIPNLNDCGYVDIQTLAMTPTYQKVNAISRIFEANSFVCMNGSYRENLKKNAEFASFGAVESDGEQGLDGYISQDTFHSAPMMLNLLHNILIKLTYPDSKEFVCLVDNHPMPTPLSMKINLLDNEIAHINAPLTIGCILPLTVSVFIIPLVEEHIHQLRVLQVIAGLGLQIYWGICLFWDLFTFVIYSIIIVVIMTLVGIGDFGVYENILLILLIMVFGLAALPLTYLLSMYVNASIVRAFLASVLLHGLTGIVLYIIYWDVANSNEIFFYGACLSPGFSLLDGVSNLYTQSLEEARCKAKCQALSGCTPENLHEVVPHCKNNSYFTWGDAGILPPLTFMLLAALISLLLMFWIELHRKEKKFHSSRDLHKMRSATYPFDDGDVADVKLKIADADMHKCKQSVFLVDQVEAKVPKTGYKIDTVSFALNKYMSMGIFGPRNTGKSHLVRQLVGVDGFAFGEIYVRGLDFKYDLDSILTYVGYCPQHFGLLDDLTPREHIRLLCMIRGVPEKKIGEKMHDLCLMLNMTGWMHRKCGLLTPEKRRKVNVALALVAYNKILILDEPTAGMPSTTRREIWNILRYIRYCGKTIIFATNDELECKVLADFIILFQDSEMLAIGSMQYLRYKYSHGFYLEVRLIRDGATLQESEDNLRKDVENLARFVNFLHDKSELVGRLHNWFKYYVPVGHIVYSYLYGAMEKNKVRLNVYDYCIYQASMNNVLAQLQETRAELKRTQDPLEMESVENMESTTDPTETTLDNNQIDSKKSKRKKSLFN</sequence>
<keyword evidence="2 8" id="KW-0812">Transmembrane</keyword>
<name>B4MSB8_DROWI</name>
<feature type="transmembrane region" description="Helical" evidence="8">
    <location>
        <begin position="1073"/>
        <end position="1099"/>
    </location>
</feature>
<dbReference type="Pfam" id="PF12698">
    <property type="entry name" value="ABC2_membrane_3"/>
    <property type="match status" value="1"/>
</dbReference>
<feature type="transmembrane region" description="Helical" evidence="8">
    <location>
        <begin position="332"/>
        <end position="357"/>
    </location>
</feature>
<evidence type="ECO:0000256" key="3">
    <source>
        <dbReference type="ARBA" id="ARBA00022741"/>
    </source>
</evidence>
<dbReference type="eggNOG" id="KOG0059">
    <property type="taxonomic scope" value="Eukaryota"/>
</dbReference>
<feature type="transmembrane region" description="Helical" evidence="8">
    <location>
        <begin position="857"/>
        <end position="876"/>
    </location>
</feature>
<dbReference type="GO" id="GO:0016020">
    <property type="term" value="C:membrane"/>
    <property type="evidence" value="ECO:0007669"/>
    <property type="project" value="UniProtKB-SubCell"/>
</dbReference>
<dbReference type="InterPro" id="IPR027417">
    <property type="entry name" value="P-loop_NTPase"/>
</dbReference>
<keyword evidence="3" id="KW-0547">Nucleotide-binding</keyword>
<dbReference type="InterPro" id="IPR003593">
    <property type="entry name" value="AAA+_ATPase"/>
</dbReference>
<feature type="compositionally biased region" description="Basic residues" evidence="7">
    <location>
        <begin position="1666"/>
        <end position="1675"/>
    </location>
</feature>
<organism evidence="10 11">
    <name type="scientific">Drosophila willistoni</name>
    <name type="common">Fruit fly</name>
    <dbReference type="NCBI Taxonomy" id="7260"/>
    <lineage>
        <taxon>Eukaryota</taxon>
        <taxon>Metazoa</taxon>
        <taxon>Ecdysozoa</taxon>
        <taxon>Arthropoda</taxon>
        <taxon>Hexapoda</taxon>
        <taxon>Insecta</taxon>
        <taxon>Pterygota</taxon>
        <taxon>Neoptera</taxon>
        <taxon>Endopterygota</taxon>
        <taxon>Diptera</taxon>
        <taxon>Brachycera</taxon>
        <taxon>Muscomorpha</taxon>
        <taxon>Ephydroidea</taxon>
        <taxon>Drosophilidae</taxon>
        <taxon>Drosophila</taxon>
        <taxon>Sophophora</taxon>
    </lineage>
</organism>
<dbReference type="PANTHER" id="PTHR19229">
    <property type="entry name" value="ATP-BINDING CASSETTE TRANSPORTER SUBFAMILY A ABCA"/>
    <property type="match status" value="1"/>
</dbReference>
<feature type="transmembrane region" description="Helical" evidence="8">
    <location>
        <begin position="363"/>
        <end position="383"/>
    </location>
</feature>
<dbReference type="FunCoup" id="B4MSB8">
    <property type="interactions" value="1"/>
</dbReference>
<dbReference type="GO" id="GO:0140359">
    <property type="term" value="F:ABC-type transporter activity"/>
    <property type="evidence" value="ECO:0007669"/>
    <property type="project" value="InterPro"/>
</dbReference>
<dbReference type="GO" id="GO:0016887">
    <property type="term" value="F:ATP hydrolysis activity"/>
    <property type="evidence" value="ECO:0007669"/>
    <property type="project" value="InterPro"/>
</dbReference>
<feature type="domain" description="ABC transporter" evidence="9">
    <location>
        <begin position="499"/>
        <end position="733"/>
    </location>
</feature>
<proteinExistence type="predicted"/>
<keyword evidence="5 8" id="KW-1133">Transmembrane helix</keyword>
<keyword evidence="6 8" id="KW-0472">Membrane</keyword>